<dbReference type="PANTHER" id="PTHR23331">
    <property type="entry name" value="CXYORF1"/>
    <property type="match status" value="1"/>
</dbReference>
<dbReference type="GO" id="GO:0043014">
    <property type="term" value="F:alpha-tubulin binding"/>
    <property type="evidence" value="ECO:0007669"/>
    <property type="project" value="InterPro"/>
</dbReference>
<proteinExistence type="inferred from homology"/>
<dbReference type="GO" id="GO:0005769">
    <property type="term" value="C:early endosome"/>
    <property type="evidence" value="ECO:0007669"/>
    <property type="project" value="InterPro"/>
</dbReference>
<keyword evidence="4" id="KW-0187">Copper transport</keyword>
<reference evidence="7" key="1">
    <citation type="journal article" date="2013" name="Genome Biol.">
        <title>Draft genome of the mountain pine beetle, Dendroctonus ponderosae Hopkins, a major forest pest.</title>
        <authorList>
            <person name="Keeling C.I."/>
            <person name="Yuen M.M."/>
            <person name="Liao N.Y."/>
            <person name="Docking T.R."/>
            <person name="Chan S.K."/>
            <person name="Taylor G.A."/>
            <person name="Palmquist D.L."/>
            <person name="Jackman S.D."/>
            <person name="Nguyen A."/>
            <person name="Li M."/>
            <person name="Henderson H."/>
            <person name="Janes J.K."/>
            <person name="Zhao Y."/>
            <person name="Pandoh P."/>
            <person name="Moore R."/>
            <person name="Sperling F.A."/>
            <person name="Huber D.P."/>
            <person name="Birol I."/>
            <person name="Jones S.J."/>
            <person name="Bohlmann J."/>
        </authorList>
    </citation>
    <scope>NUCLEOTIDE SEQUENCE</scope>
</reference>
<dbReference type="InterPro" id="IPR021854">
    <property type="entry name" value="WASH1_WAHD"/>
</dbReference>
<dbReference type="PROSITE" id="PS50846">
    <property type="entry name" value="HMA_2"/>
    <property type="match status" value="1"/>
</dbReference>
<feature type="region of interest" description="Disordered" evidence="6">
    <location>
        <begin position="277"/>
        <end position="343"/>
    </location>
</feature>
<dbReference type="Pfam" id="PF00080">
    <property type="entry name" value="Sod_Cu"/>
    <property type="match status" value="1"/>
</dbReference>
<feature type="compositionally biased region" description="Pro residues" evidence="6">
    <location>
        <begin position="280"/>
        <end position="298"/>
    </location>
</feature>
<keyword evidence="3" id="KW-0479">Metal-binding</keyword>
<comment type="cofactor">
    <cofactor evidence="1">
        <name>Cu(2+)</name>
        <dbReference type="ChEBI" id="CHEBI:29036"/>
    </cofactor>
</comment>
<dbReference type="GO" id="GO:0034314">
    <property type="term" value="P:Arp2/3 complex-mediated actin nucleation"/>
    <property type="evidence" value="ECO:0007669"/>
    <property type="project" value="InterPro"/>
</dbReference>
<dbReference type="GO" id="GO:0043015">
    <property type="term" value="F:gamma-tubulin binding"/>
    <property type="evidence" value="ECO:0007669"/>
    <property type="project" value="TreeGrafter"/>
</dbReference>
<dbReference type="Gene3D" id="3.30.70.100">
    <property type="match status" value="1"/>
</dbReference>
<dbReference type="InterPro" id="IPR006121">
    <property type="entry name" value="HMA_dom"/>
</dbReference>
<dbReference type="EMBL" id="KB741037">
    <property type="protein sequence ID" value="ENN74672.1"/>
    <property type="molecule type" value="Genomic_DNA"/>
</dbReference>
<evidence type="ECO:0000256" key="6">
    <source>
        <dbReference type="SAM" id="MobiDB-lite"/>
    </source>
</evidence>
<dbReference type="SUPFAM" id="SSF49329">
    <property type="entry name" value="Cu,Zn superoxide dismutase-like"/>
    <property type="match status" value="1"/>
</dbReference>
<organism evidence="7">
    <name type="scientific">Dendroctonus ponderosae</name>
    <name type="common">Mountain pine beetle</name>
    <dbReference type="NCBI Taxonomy" id="77166"/>
    <lineage>
        <taxon>Eukaryota</taxon>
        <taxon>Metazoa</taxon>
        <taxon>Ecdysozoa</taxon>
        <taxon>Arthropoda</taxon>
        <taxon>Hexapoda</taxon>
        <taxon>Insecta</taxon>
        <taxon>Pterygota</taxon>
        <taxon>Neoptera</taxon>
        <taxon>Endopterygota</taxon>
        <taxon>Coleoptera</taxon>
        <taxon>Polyphaga</taxon>
        <taxon>Cucujiformia</taxon>
        <taxon>Curculionidae</taxon>
        <taxon>Scolytinae</taxon>
        <taxon>Dendroctonus</taxon>
    </lineage>
</organism>
<dbReference type="HOGENOM" id="CLU_422907_0_0_1"/>
<dbReference type="GO" id="GO:0005829">
    <property type="term" value="C:cytosol"/>
    <property type="evidence" value="ECO:0007669"/>
    <property type="project" value="GOC"/>
</dbReference>
<feature type="compositionally biased region" description="Pro residues" evidence="6">
    <location>
        <begin position="311"/>
        <end position="338"/>
    </location>
</feature>
<evidence type="ECO:0000256" key="2">
    <source>
        <dbReference type="ARBA" id="ARBA00005602"/>
    </source>
</evidence>
<dbReference type="Gene3D" id="2.60.40.200">
    <property type="entry name" value="Superoxide dismutase, copper/zinc binding domain"/>
    <property type="match status" value="1"/>
</dbReference>
<keyword evidence="4" id="KW-0406">Ion transport</keyword>
<dbReference type="GO" id="GO:0003779">
    <property type="term" value="F:actin binding"/>
    <property type="evidence" value="ECO:0007669"/>
    <property type="project" value="UniProtKB-KW"/>
</dbReference>
<dbReference type="InterPro" id="IPR036423">
    <property type="entry name" value="SOD-like_Cu/Zn_dom_sf"/>
</dbReference>
<name>N6U7W4_DENPD</name>
<accession>N6U7W4</accession>
<dbReference type="GO" id="GO:0006825">
    <property type="term" value="P:copper ion transport"/>
    <property type="evidence" value="ECO:0007669"/>
    <property type="project" value="UniProtKB-KW"/>
</dbReference>
<gene>
    <name evidence="7" type="ORF">YQE_08789</name>
</gene>
<dbReference type="OrthoDB" id="307871at2759"/>
<evidence type="ECO:0000256" key="5">
    <source>
        <dbReference type="ARBA" id="ARBA00023203"/>
    </source>
</evidence>
<feature type="region of interest" description="Disordered" evidence="6">
    <location>
        <begin position="356"/>
        <end position="377"/>
    </location>
</feature>
<dbReference type="InterPro" id="IPR036163">
    <property type="entry name" value="HMA_dom_sf"/>
</dbReference>
<dbReference type="InterPro" id="IPR001424">
    <property type="entry name" value="SOD_Cu_Zn_dom"/>
</dbReference>
<dbReference type="InterPro" id="IPR003124">
    <property type="entry name" value="WH2_dom"/>
</dbReference>
<keyword evidence="4" id="KW-0186">Copper</keyword>
<comment type="similarity">
    <text evidence="2">Belongs to the WASH1 family.</text>
</comment>
<dbReference type="PROSITE" id="PS51082">
    <property type="entry name" value="WH2"/>
    <property type="match status" value="1"/>
</dbReference>
<dbReference type="GO" id="GO:0046872">
    <property type="term" value="F:metal ion binding"/>
    <property type="evidence" value="ECO:0007669"/>
    <property type="project" value="UniProtKB-KW"/>
</dbReference>
<feature type="non-terminal residue" evidence="7">
    <location>
        <position position="1"/>
    </location>
</feature>
<dbReference type="GO" id="GO:0055037">
    <property type="term" value="C:recycling endosome"/>
    <property type="evidence" value="ECO:0007669"/>
    <property type="project" value="TreeGrafter"/>
</dbReference>
<dbReference type="SUPFAM" id="SSF55008">
    <property type="entry name" value="HMA, heavy metal-associated domain"/>
    <property type="match status" value="1"/>
</dbReference>
<evidence type="ECO:0000313" key="7">
    <source>
        <dbReference type="EMBL" id="ENN74672.1"/>
    </source>
</evidence>
<dbReference type="GO" id="GO:0071203">
    <property type="term" value="C:WASH complex"/>
    <property type="evidence" value="ECO:0007669"/>
    <property type="project" value="InterPro"/>
</dbReference>
<evidence type="ECO:0008006" key="8">
    <source>
        <dbReference type="Google" id="ProtNLM"/>
    </source>
</evidence>
<keyword evidence="5" id="KW-0009">Actin-binding</keyword>
<keyword evidence="4" id="KW-0813">Transport</keyword>
<dbReference type="PROSITE" id="PS01047">
    <property type="entry name" value="HMA_1"/>
    <property type="match status" value="1"/>
</dbReference>
<dbReference type="GO" id="GO:0042147">
    <property type="term" value="P:retrograde transport, endosome to Golgi"/>
    <property type="evidence" value="ECO:0007669"/>
    <property type="project" value="TreeGrafter"/>
</dbReference>
<dbReference type="PANTHER" id="PTHR23331:SF1">
    <property type="entry name" value="WASH COMPLEX SUBUNIT 1"/>
    <property type="match status" value="1"/>
</dbReference>
<evidence type="ECO:0000256" key="1">
    <source>
        <dbReference type="ARBA" id="ARBA00001973"/>
    </source>
</evidence>
<evidence type="ECO:0000256" key="3">
    <source>
        <dbReference type="ARBA" id="ARBA00022723"/>
    </source>
</evidence>
<dbReference type="Pfam" id="PF00403">
    <property type="entry name" value="HMA"/>
    <property type="match status" value="1"/>
</dbReference>
<evidence type="ECO:0000256" key="4">
    <source>
        <dbReference type="ARBA" id="ARBA00022796"/>
    </source>
</evidence>
<dbReference type="Pfam" id="PF11945">
    <property type="entry name" value="WASH_WAHD"/>
    <property type="match status" value="1"/>
</dbReference>
<protein>
    <recommendedName>
        <fullName evidence="8">Superoxide dismutase</fullName>
    </recommendedName>
</protein>
<dbReference type="InterPro" id="IPR028290">
    <property type="entry name" value="WASH1"/>
</dbReference>
<dbReference type="CDD" id="cd00371">
    <property type="entry name" value="HMA"/>
    <property type="match status" value="1"/>
</dbReference>
<dbReference type="InterPro" id="IPR017969">
    <property type="entry name" value="Heavy-metal-associated_CS"/>
</dbReference>
<dbReference type="GO" id="GO:0006801">
    <property type="term" value="P:superoxide metabolic process"/>
    <property type="evidence" value="ECO:0007669"/>
    <property type="project" value="InterPro"/>
</dbReference>
<dbReference type="GO" id="GO:0006887">
    <property type="term" value="P:exocytosis"/>
    <property type="evidence" value="ECO:0007669"/>
    <property type="project" value="TreeGrafter"/>
</dbReference>
<dbReference type="AlphaFoldDB" id="N6U7W4"/>
<sequence>MSHYKIQTIPHNLSKEETIVQMVEILDHLDAITQDVFSRVGKRLEENNAKLSSIFKRIDAASAKVANLKGDKKAKTVFSSSKYPAADINRDYVSIFKEPVTVERVRHEVPHGKRVSTFEPVSKLQFYHVKVPEMNNNQVPEGLGDVPNDISCVNDLLLFNTGKNVYKDFKPNDYCKSPTIIRQKDNYATSELGAAPVSISQRASMQQANKDSYFYTPKIEQLPALDVPWDLPNLPGIADDVRYEVEGSEAAIISPSAVNSSQVVDVDLPDISTFTAVEVPSPPPPPPLIDIPLPPPIEQMPVEAQKTAQPDKPPSVPQPPVHMAPPPPVHMEPPPPVPTLQSDPRASLMDAIRKAGGSKVLRKTNEQSQASAPKGGDLMADLHLKLQMRRKGISGSKQTDQGHLGGADSAFARIVFAMTSTKIQFLVQMTCESCVKAVKQSLQNVPGVNDVEVNLKEGSVVVDSILPTLEVQKKLESTGRPVAIKGYDGSIAAVSILEAGEESIKGVVRFVQATPNTCIIDGTIDGLVPGEHSIEVHECGDLSRGCESVGKLFNPVGYAGKRNYGSLGQITAERNGRAAFRIEDNVLRLSDVIGRSLVVSSQVRDISHASCGIIARSAGLFQNPKTICACDGTTIWDEVTKPKSKSSL</sequence>
<dbReference type="GO" id="GO:0032456">
    <property type="term" value="P:endocytic recycling"/>
    <property type="evidence" value="ECO:0007669"/>
    <property type="project" value="TreeGrafter"/>
</dbReference>